<gene>
    <name evidence="7" type="ORF">P10VF_042</name>
</gene>
<dbReference type="InterPro" id="IPR004379">
    <property type="entry name" value="UDP-GALP_mutase"/>
</dbReference>
<evidence type="ECO:0000256" key="1">
    <source>
        <dbReference type="ARBA" id="ARBA00001974"/>
    </source>
</evidence>
<dbReference type="SUPFAM" id="SSF54373">
    <property type="entry name" value="FAD-linked reductases, C-terminal domain"/>
    <property type="match status" value="1"/>
</dbReference>
<evidence type="ECO:0000313" key="7">
    <source>
        <dbReference type="EMBL" id="AIK68255.1"/>
    </source>
</evidence>
<dbReference type="RefSeq" id="YP_009099781.1">
    <property type="nucleotide sequence ID" value="NC_025429.1"/>
</dbReference>
<proteinExistence type="inferred from homology"/>
<protein>
    <submittedName>
        <fullName evidence="7">UDP-galactopyranose mutase</fullName>
    </submittedName>
</protein>
<dbReference type="NCBIfam" id="TIGR00031">
    <property type="entry name" value="UDP-GALP_mutase"/>
    <property type="match status" value="1"/>
</dbReference>
<evidence type="ECO:0000259" key="6">
    <source>
        <dbReference type="Pfam" id="PF03275"/>
    </source>
</evidence>
<dbReference type="Proteomes" id="UP000204140">
    <property type="component" value="Segment"/>
</dbReference>
<keyword evidence="8" id="KW-1185">Reference proteome</keyword>
<dbReference type="GO" id="GO:0050660">
    <property type="term" value="F:flavin adenine dinucleotide binding"/>
    <property type="evidence" value="ECO:0007669"/>
    <property type="project" value="TreeGrafter"/>
</dbReference>
<dbReference type="Pfam" id="PF13450">
    <property type="entry name" value="NAD_binding_8"/>
    <property type="match status" value="1"/>
</dbReference>
<dbReference type="EMBL" id="KM199770">
    <property type="protein sequence ID" value="AIK68255.1"/>
    <property type="molecule type" value="Genomic_DNA"/>
</dbReference>
<comment type="cofactor">
    <cofactor evidence="1">
        <name>FAD</name>
        <dbReference type="ChEBI" id="CHEBI:57692"/>
    </cofactor>
</comment>
<dbReference type="GO" id="GO:0008767">
    <property type="term" value="F:UDP-galactopyranose mutase activity"/>
    <property type="evidence" value="ECO:0007669"/>
    <property type="project" value="InterPro"/>
</dbReference>
<comment type="similarity">
    <text evidence="2">Belongs to the UDP-galactopyranose/dTDP-fucopyranose mutase family.</text>
</comment>
<evidence type="ECO:0000313" key="8">
    <source>
        <dbReference type="Proteomes" id="UP000204140"/>
    </source>
</evidence>
<dbReference type="InterPro" id="IPR015899">
    <property type="entry name" value="UDP-GalPyranose_mutase_C"/>
</dbReference>
<accession>A0A076YLQ6</accession>
<feature type="domain" description="UDP-galactopyranose mutase C-terminal" evidence="6">
    <location>
        <begin position="168"/>
        <end position="374"/>
    </location>
</feature>
<dbReference type="Pfam" id="PF03275">
    <property type="entry name" value="GLF"/>
    <property type="match status" value="1"/>
</dbReference>
<keyword evidence="3" id="KW-0285">Flavoprotein</keyword>
<evidence type="ECO:0000256" key="5">
    <source>
        <dbReference type="ARBA" id="ARBA00023235"/>
    </source>
</evidence>
<dbReference type="OrthoDB" id="18047at10239"/>
<dbReference type="GeneID" id="22109591"/>
<evidence type="ECO:0000256" key="4">
    <source>
        <dbReference type="ARBA" id="ARBA00022827"/>
    </source>
</evidence>
<dbReference type="Gene3D" id="3.40.50.720">
    <property type="entry name" value="NAD(P)-binding Rossmann-like Domain"/>
    <property type="match status" value="3"/>
</dbReference>
<dbReference type="KEGG" id="vg:22109591"/>
<sequence>MESRTSDNMRAIALSNQADVVIVGSGFTGATYAYELAKQGFKVLVIDKRDHLAGNAYTERKNGIDVHKYGAHIFHTPNKEIWDYVNTFGYFNDYRHKVLANSGGKIYSLPFTLKTMSEIFERGFEPHQARHFLETKIANDMLDHKIDIPSNLAEKAISLVGYKIYETLIQTYTKKQWNVDPQLLDQSIITRLPVRFNYNTDYFNDRYQGIPVDGYTKLIENMICDRRYIQTVTGVDYFDIRDEMSKKPFVIYTGPIDKYFDYKFGKLAWRSVRFNTIEMLDIDDALGTSVMNYCDNSTPYTRAIEHKHFNPLHGARGTIVSFEQSCEPDEANGIDPYYPIDLKEQRDILKQYNELKDLADHRVHICGRLGDFKYYDMHQAIGIVLKQVRDVQNRVISHLSEKEI</sequence>
<dbReference type="PANTHER" id="PTHR21197:SF0">
    <property type="entry name" value="UDP-GALACTOPYRANOSE MUTASE"/>
    <property type="match status" value="1"/>
</dbReference>
<dbReference type="SUPFAM" id="SSF51971">
    <property type="entry name" value="Nucleotide-binding domain"/>
    <property type="match status" value="1"/>
</dbReference>
<evidence type="ECO:0000256" key="2">
    <source>
        <dbReference type="ARBA" id="ARBA00009321"/>
    </source>
</evidence>
<reference evidence="7 8" key="1">
    <citation type="submission" date="2014-07" db="EMBL/GenBank/DDBJ databases">
        <title>Isolation and characterization of Rhizobium leguminosarum phages from western Canadian soils and complete genome sequences of rhizobiophages vB_RleS_L338C and vB_RleM_P10VF.</title>
        <authorList>
            <person name="Restrepo-Cordoba M."/>
            <person name="Halmillawewa A.P."/>
            <person name="Perry B."/>
            <person name="Hynes M.F."/>
            <person name="Yost C.K."/>
        </authorList>
    </citation>
    <scope>NUCLEOTIDE SEQUENCE [LARGE SCALE GENOMIC DNA]</scope>
</reference>
<keyword evidence="5" id="KW-0413">Isomerase</keyword>
<keyword evidence="4" id="KW-0274">FAD</keyword>
<dbReference type="PANTHER" id="PTHR21197">
    <property type="entry name" value="UDP-GALACTOPYRANOSE MUTASE"/>
    <property type="match status" value="1"/>
</dbReference>
<evidence type="ECO:0000256" key="3">
    <source>
        <dbReference type="ARBA" id="ARBA00022630"/>
    </source>
</evidence>
<name>A0A076YLQ6_9CAUD</name>
<organism evidence="7 8">
    <name type="scientific">Rhizobium phage vB_RleM_P10VF</name>
    <dbReference type="NCBI Taxonomy" id="1527770"/>
    <lineage>
        <taxon>Viruses</taxon>
        <taxon>Duplodnaviria</taxon>
        <taxon>Heunggongvirae</taxon>
        <taxon>Uroviricota</taxon>
        <taxon>Caudoviricetes</taxon>
        <taxon>Pootjesviridae</taxon>
        <taxon>Innesvirus</taxon>
        <taxon>Innesvirus P10VF</taxon>
    </lineage>
</organism>